<name>A0ABD2PCF5_9CUCU</name>
<accession>A0ABD2PCF5</accession>
<dbReference type="AlphaFoldDB" id="A0ABD2PCF5"/>
<organism evidence="1 2">
    <name type="scientific">Cryptolaemus montrouzieri</name>
    <dbReference type="NCBI Taxonomy" id="559131"/>
    <lineage>
        <taxon>Eukaryota</taxon>
        <taxon>Metazoa</taxon>
        <taxon>Ecdysozoa</taxon>
        <taxon>Arthropoda</taxon>
        <taxon>Hexapoda</taxon>
        <taxon>Insecta</taxon>
        <taxon>Pterygota</taxon>
        <taxon>Neoptera</taxon>
        <taxon>Endopterygota</taxon>
        <taxon>Coleoptera</taxon>
        <taxon>Polyphaga</taxon>
        <taxon>Cucujiformia</taxon>
        <taxon>Coccinelloidea</taxon>
        <taxon>Coccinellidae</taxon>
        <taxon>Scymninae</taxon>
        <taxon>Scymnini</taxon>
        <taxon>Cryptolaemus</taxon>
    </lineage>
</organism>
<comment type="caution">
    <text evidence="1">The sequence shown here is derived from an EMBL/GenBank/DDBJ whole genome shotgun (WGS) entry which is preliminary data.</text>
</comment>
<evidence type="ECO:0000313" key="2">
    <source>
        <dbReference type="Proteomes" id="UP001516400"/>
    </source>
</evidence>
<evidence type="ECO:0000313" key="1">
    <source>
        <dbReference type="EMBL" id="KAL3288555.1"/>
    </source>
</evidence>
<sequence length="73" mass="8559">MRFEAPIIQRGDLKKASILSDWTIYHTRLRNWFPWNVTWKEQRSNCYLGNGVHHSTVCGAPQKFHFEGESALP</sequence>
<keyword evidence="2" id="KW-1185">Reference proteome</keyword>
<reference evidence="1 2" key="1">
    <citation type="journal article" date="2021" name="BMC Biol.">
        <title>Horizontally acquired antibacterial genes associated with adaptive radiation of ladybird beetles.</title>
        <authorList>
            <person name="Li H.S."/>
            <person name="Tang X.F."/>
            <person name="Huang Y.H."/>
            <person name="Xu Z.Y."/>
            <person name="Chen M.L."/>
            <person name="Du X.Y."/>
            <person name="Qiu B.Y."/>
            <person name="Chen P.T."/>
            <person name="Zhang W."/>
            <person name="Slipinski A."/>
            <person name="Escalona H.E."/>
            <person name="Waterhouse R.M."/>
            <person name="Zwick A."/>
            <person name="Pang H."/>
        </authorList>
    </citation>
    <scope>NUCLEOTIDE SEQUENCE [LARGE SCALE GENOMIC DNA]</scope>
    <source>
        <strain evidence="1">SYSU2018</strain>
    </source>
</reference>
<gene>
    <name evidence="1" type="ORF">HHI36_002994</name>
</gene>
<protein>
    <submittedName>
        <fullName evidence="1">Uncharacterized protein</fullName>
    </submittedName>
</protein>
<proteinExistence type="predicted"/>
<dbReference type="EMBL" id="JABFTP020000185">
    <property type="protein sequence ID" value="KAL3288555.1"/>
    <property type="molecule type" value="Genomic_DNA"/>
</dbReference>
<dbReference type="Proteomes" id="UP001516400">
    <property type="component" value="Unassembled WGS sequence"/>
</dbReference>